<dbReference type="Pfam" id="PF13250">
    <property type="entry name" value="SNIPE"/>
    <property type="match status" value="1"/>
</dbReference>
<organism evidence="3 4">
    <name type="scientific">Acinetobacter pragensis</name>
    <dbReference type="NCBI Taxonomy" id="1806892"/>
    <lineage>
        <taxon>Bacteria</taxon>
        <taxon>Pseudomonadati</taxon>
        <taxon>Pseudomonadota</taxon>
        <taxon>Gammaproteobacteria</taxon>
        <taxon>Moraxellales</taxon>
        <taxon>Moraxellaceae</taxon>
        <taxon>Acinetobacter</taxon>
    </lineage>
</organism>
<keyword evidence="4" id="KW-1185">Reference proteome</keyword>
<dbReference type="STRING" id="1806892.AZH43_00330"/>
<dbReference type="EMBL" id="LUAW01000001">
    <property type="protein sequence ID" value="KYQ73603.1"/>
    <property type="molecule type" value="Genomic_DNA"/>
</dbReference>
<comment type="caution">
    <text evidence="3">The sequence shown here is derived from an EMBL/GenBank/DDBJ whole genome shotgun (WGS) entry which is preliminary data.</text>
</comment>
<gene>
    <name evidence="3" type="ORF">AZH43_00330</name>
</gene>
<feature type="coiled-coil region" evidence="1">
    <location>
        <begin position="24"/>
        <end position="65"/>
    </location>
</feature>
<accession>A0A151Y6E9</accession>
<feature type="domain" description="SNIPE associated" evidence="2">
    <location>
        <begin position="195"/>
        <end position="298"/>
    </location>
</feature>
<dbReference type="AlphaFoldDB" id="A0A151Y6E9"/>
<evidence type="ECO:0000313" key="4">
    <source>
        <dbReference type="Proteomes" id="UP000076276"/>
    </source>
</evidence>
<sequence length="312" mass="36180">MTQTILITLLAILSAALLFVWQKNQKNSRLLQNLQDNLKHARNELSEQEQLRDEMNYEMTQLRIQLSSLKVTVNRLSQYQHVSDIEQYVLNRRLQVDSCIELTKMNAEILLNEIQEKIAQVNVFLNEHQRNTQALTEQKAQEKLRAYWAHAQALQERDDILQALERKINGYQRHYFAPIQQLQHQLIGRYGASDAAQHLQQVRMKIEQANTAGQVAECHYLDENRRLAAIALVTLVFNTKAELYLALLNSENLGQLLQELRDDYLLINFHGNHFSNAQLHESYLNLRLEELKFMALMQAEPLTSGIEPGTAP</sequence>
<evidence type="ECO:0000256" key="1">
    <source>
        <dbReference type="SAM" id="Coils"/>
    </source>
</evidence>
<reference evidence="3 4" key="1">
    <citation type="submission" date="2016-03" db="EMBL/GenBank/DDBJ databases">
        <title>Acinetobacter genomospecies 28 strain ANC 4149.</title>
        <authorList>
            <person name="Radolfova-Krizova L."/>
            <person name="Nemec A."/>
        </authorList>
    </citation>
    <scope>NUCLEOTIDE SEQUENCE [LARGE SCALE GENOMIC DNA]</scope>
    <source>
        <strain evidence="3 4">ANC 4149</strain>
    </source>
</reference>
<dbReference type="Proteomes" id="UP000076276">
    <property type="component" value="Unassembled WGS sequence"/>
</dbReference>
<feature type="coiled-coil region" evidence="1">
    <location>
        <begin position="111"/>
        <end position="145"/>
    </location>
</feature>
<dbReference type="OrthoDB" id="9811665at2"/>
<protein>
    <recommendedName>
        <fullName evidence="2">SNIPE associated domain-containing protein</fullName>
    </recommendedName>
</protein>
<evidence type="ECO:0000313" key="3">
    <source>
        <dbReference type="EMBL" id="KYQ73603.1"/>
    </source>
</evidence>
<proteinExistence type="predicted"/>
<dbReference type="InterPro" id="IPR025280">
    <property type="entry name" value="SNIPE"/>
</dbReference>
<evidence type="ECO:0000259" key="2">
    <source>
        <dbReference type="Pfam" id="PF13250"/>
    </source>
</evidence>
<keyword evidence="1" id="KW-0175">Coiled coil</keyword>
<dbReference type="RefSeq" id="WP_067665129.1">
    <property type="nucleotide sequence ID" value="NZ_CBCSIK010000001.1"/>
</dbReference>
<name>A0A151Y6E9_9GAMM</name>